<evidence type="ECO:0000313" key="1">
    <source>
        <dbReference type="EMBL" id="WMV19622.1"/>
    </source>
</evidence>
<name>A0AAF0QAX5_SOLVR</name>
<protein>
    <submittedName>
        <fullName evidence="1">Uncharacterized protein</fullName>
    </submittedName>
</protein>
<dbReference type="AlphaFoldDB" id="A0AAF0QAX5"/>
<dbReference type="EMBL" id="CP133614">
    <property type="protein sequence ID" value="WMV19622.1"/>
    <property type="molecule type" value="Genomic_DNA"/>
</dbReference>
<evidence type="ECO:0000313" key="2">
    <source>
        <dbReference type="Proteomes" id="UP001234989"/>
    </source>
</evidence>
<sequence>MNLVCNYNSDWGGGLDDFICTSRYLFCLGTSCFCWTSRKQETTTQSIAEYEYIDVASTLNQAIWLRNM</sequence>
<dbReference type="PANTHER" id="PTHR11439">
    <property type="entry name" value="GAG-POL-RELATED RETROTRANSPOSON"/>
    <property type="match status" value="1"/>
</dbReference>
<keyword evidence="2" id="KW-1185">Reference proteome</keyword>
<organism evidence="1 2">
    <name type="scientific">Solanum verrucosum</name>
    <dbReference type="NCBI Taxonomy" id="315347"/>
    <lineage>
        <taxon>Eukaryota</taxon>
        <taxon>Viridiplantae</taxon>
        <taxon>Streptophyta</taxon>
        <taxon>Embryophyta</taxon>
        <taxon>Tracheophyta</taxon>
        <taxon>Spermatophyta</taxon>
        <taxon>Magnoliopsida</taxon>
        <taxon>eudicotyledons</taxon>
        <taxon>Gunneridae</taxon>
        <taxon>Pentapetalae</taxon>
        <taxon>asterids</taxon>
        <taxon>lamiids</taxon>
        <taxon>Solanales</taxon>
        <taxon>Solanaceae</taxon>
        <taxon>Solanoideae</taxon>
        <taxon>Solaneae</taxon>
        <taxon>Solanum</taxon>
    </lineage>
</organism>
<proteinExistence type="predicted"/>
<reference evidence="1" key="1">
    <citation type="submission" date="2023-08" db="EMBL/GenBank/DDBJ databases">
        <title>A de novo genome assembly of Solanum verrucosum Schlechtendal, a Mexican diploid species geographically isolated from the other diploid A-genome species in potato relatives.</title>
        <authorList>
            <person name="Hosaka K."/>
        </authorList>
    </citation>
    <scope>NUCLEOTIDE SEQUENCE</scope>
    <source>
        <tissue evidence="1">Young leaves</tissue>
    </source>
</reference>
<accession>A0AAF0QAX5</accession>
<dbReference type="PANTHER" id="PTHR11439:SF503">
    <property type="entry name" value="CYSTEINE-RICH RLK (RECEPTOR-LIKE PROTEIN KINASE) 8"/>
    <property type="match status" value="1"/>
</dbReference>
<gene>
    <name evidence="1" type="ORF">MTR67_013007</name>
</gene>
<dbReference type="Proteomes" id="UP001234989">
    <property type="component" value="Chromosome 3"/>
</dbReference>